<dbReference type="AlphaFoldDB" id="A0A420WCS6"/>
<organism evidence="6 7">
    <name type="scientific">Litorimonas taeanensis</name>
    <dbReference type="NCBI Taxonomy" id="568099"/>
    <lineage>
        <taxon>Bacteria</taxon>
        <taxon>Pseudomonadati</taxon>
        <taxon>Pseudomonadota</taxon>
        <taxon>Alphaproteobacteria</taxon>
        <taxon>Maricaulales</taxon>
        <taxon>Robiginitomaculaceae</taxon>
    </lineage>
</organism>
<dbReference type="InParanoid" id="A0A420WCS6"/>
<dbReference type="Gene3D" id="1.10.10.10">
    <property type="entry name" value="Winged helix-like DNA-binding domain superfamily/Winged helix DNA-binding domain"/>
    <property type="match status" value="1"/>
</dbReference>
<dbReference type="GO" id="GO:0006351">
    <property type="term" value="P:DNA-templated transcription"/>
    <property type="evidence" value="ECO:0007669"/>
    <property type="project" value="TreeGrafter"/>
</dbReference>
<dbReference type="RefSeq" id="WP_121100574.1">
    <property type="nucleotide sequence ID" value="NZ_RBII01000002.1"/>
</dbReference>
<dbReference type="Proteomes" id="UP000282211">
    <property type="component" value="Unassembled WGS sequence"/>
</dbReference>
<dbReference type="Pfam" id="PF00126">
    <property type="entry name" value="HTH_1"/>
    <property type="match status" value="1"/>
</dbReference>
<evidence type="ECO:0000259" key="5">
    <source>
        <dbReference type="PROSITE" id="PS50931"/>
    </source>
</evidence>
<comment type="similarity">
    <text evidence="1">Belongs to the LysR transcriptional regulatory family.</text>
</comment>
<dbReference type="InterPro" id="IPR036390">
    <property type="entry name" value="WH_DNA-bd_sf"/>
</dbReference>
<evidence type="ECO:0000256" key="4">
    <source>
        <dbReference type="ARBA" id="ARBA00023163"/>
    </source>
</evidence>
<keyword evidence="3 6" id="KW-0238">DNA-binding</keyword>
<gene>
    <name evidence="6" type="ORF">DES40_1608</name>
</gene>
<feature type="domain" description="HTH lysR-type" evidence="5">
    <location>
        <begin position="5"/>
        <end position="62"/>
    </location>
</feature>
<dbReference type="EMBL" id="RBII01000002">
    <property type="protein sequence ID" value="RKQ68834.1"/>
    <property type="molecule type" value="Genomic_DNA"/>
</dbReference>
<keyword evidence="7" id="KW-1185">Reference proteome</keyword>
<dbReference type="InterPro" id="IPR036388">
    <property type="entry name" value="WH-like_DNA-bd_sf"/>
</dbReference>
<dbReference type="CDD" id="cd08422">
    <property type="entry name" value="PBP2_CrgA_like"/>
    <property type="match status" value="1"/>
</dbReference>
<keyword evidence="2" id="KW-0805">Transcription regulation</keyword>
<dbReference type="GO" id="GO:0003700">
    <property type="term" value="F:DNA-binding transcription factor activity"/>
    <property type="evidence" value="ECO:0007669"/>
    <property type="project" value="InterPro"/>
</dbReference>
<proteinExistence type="inferred from homology"/>
<dbReference type="InterPro" id="IPR005119">
    <property type="entry name" value="LysR_subst-bd"/>
</dbReference>
<evidence type="ECO:0000256" key="3">
    <source>
        <dbReference type="ARBA" id="ARBA00023125"/>
    </source>
</evidence>
<dbReference type="OrthoDB" id="7624726at2"/>
<keyword evidence="4" id="KW-0804">Transcription</keyword>
<dbReference type="PANTHER" id="PTHR30537">
    <property type="entry name" value="HTH-TYPE TRANSCRIPTIONAL REGULATOR"/>
    <property type="match status" value="1"/>
</dbReference>
<dbReference type="InterPro" id="IPR000847">
    <property type="entry name" value="LysR_HTH_N"/>
</dbReference>
<protein>
    <submittedName>
        <fullName evidence="6">DNA-binding transcriptional LysR family regulator</fullName>
    </submittedName>
</protein>
<accession>A0A420WCS6</accession>
<dbReference type="PROSITE" id="PS50931">
    <property type="entry name" value="HTH_LYSR"/>
    <property type="match status" value="1"/>
</dbReference>
<comment type="caution">
    <text evidence="6">The sequence shown here is derived from an EMBL/GenBank/DDBJ whole genome shotgun (WGS) entry which is preliminary data.</text>
</comment>
<dbReference type="PANTHER" id="PTHR30537:SF20">
    <property type="entry name" value="TRANSCRIPTIONAL REGULATORY PROTEIN"/>
    <property type="match status" value="1"/>
</dbReference>
<dbReference type="FunFam" id="1.10.10.10:FF:000001">
    <property type="entry name" value="LysR family transcriptional regulator"/>
    <property type="match status" value="1"/>
</dbReference>
<name>A0A420WCS6_9PROT</name>
<evidence type="ECO:0000313" key="7">
    <source>
        <dbReference type="Proteomes" id="UP000282211"/>
    </source>
</evidence>
<evidence type="ECO:0000256" key="1">
    <source>
        <dbReference type="ARBA" id="ARBA00009437"/>
    </source>
</evidence>
<sequence>MPDTLDWDKVKTFHAAAEQGSLTAAADILRISQSAVSRQITALEQELDTSLFHRHARGLTLTEQGHILYKAAQDMAHKVALARSSLLDSREKPQGLLRVSSPISLGSNWLTSVLPDFMRTYPDIDVQLILEDEEHDLSAFDVDCALRPWPTTEGDVIERKLGQITQSIYASHGYLAEYGAPLSAEDLDNHRIVAFGELIPKNLRSSNWLLGAGTATPRKPILSVNNLHGIMRAAEAGIGLAGLPDYMTVLSRRLVKVLPSVSGEPFDLYFVYPTQLRGSVRAKVFREFLQTATRNWANRSNSNRPN</sequence>
<dbReference type="InterPro" id="IPR058163">
    <property type="entry name" value="LysR-type_TF_proteobact-type"/>
</dbReference>
<reference evidence="6 7" key="1">
    <citation type="submission" date="2018-10" db="EMBL/GenBank/DDBJ databases">
        <title>Genomic Encyclopedia of Type Strains, Phase IV (KMG-IV): sequencing the most valuable type-strain genomes for metagenomic binning, comparative biology and taxonomic classification.</title>
        <authorList>
            <person name="Goeker M."/>
        </authorList>
    </citation>
    <scope>NUCLEOTIDE SEQUENCE [LARGE SCALE GENOMIC DNA]</scope>
    <source>
        <strain evidence="6 7">DSM 22008</strain>
    </source>
</reference>
<dbReference type="PRINTS" id="PR00039">
    <property type="entry name" value="HTHLYSR"/>
</dbReference>
<dbReference type="SUPFAM" id="SSF53850">
    <property type="entry name" value="Periplasmic binding protein-like II"/>
    <property type="match status" value="1"/>
</dbReference>
<dbReference type="GO" id="GO:0043565">
    <property type="term" value="F:sequence-specific DNA binding"/>
    <property type="evidence" value="ECO:0007669"/>
    <property type="project" value="TreeGrafter"/>
</dbReference>
<dbReference type="SUPFAM" id="SSF46785">
    <property type="entry name" value="Winged helix' DNA-binding domain"/>
    <property type="match status" value="1"/>
</dbReference>
<dbReference type="Gene3D" id="3.40.190.290">
    <property type="match status" value="1"/>
</dbReference>
<evidence type="ECO:0000313" key="6">
    <source>
        <dbReference type="EMBL" id="RKQ68834.1"/>
    </source>
</evidence>
<dbReference type="Pfam" id="PF03466">
    <property type="entry name" value="LysR_substrate"/>
    <property type="match status" value="1"/>
</dbReference>
<evidence type="ECO:0000256" key="2">
    <source>
        <dbReference type="ARBA" id="ARBA00023015"/>
    </source>
</evidence>